<feature type="domain" description="CN hydrolase" evidence="2">
    <location>
        <begin position="10"/>
        <end position="259"/>
    </location>
</feature>
<sequence length="259" mass="27427">MNPEYSTKLPVLAAAQCAVRDGDIACNVQRHLCFMEAARSHDVQLLVFPELSLTGYVPPQPSELEQDLDTPLIAPLRSYAREARMTTVIGLPLRSGSHDKPLIAAFVLHADGALSVYTKVHLHSGEELHFAPGNGGDLLELCDTRLALSVCADFSQPSHAAAAARAGAQVYLSSVLISERGYPADSATLQGYSKTHEMAVLMANHGGPTGGWTSAGRSAFWDRSGQMIASTAGPGNQLMIVSGSHGKWTGFSTAVAISE</sequence>
<dbReference type="Proteomes" id="UP001205861">
    <property type="component" value="Unassembled WGS sequence"/>
</dbReference>
<dbReference type="InterPro" id="IPR050345">
    <property type="entry name" value="Aliph_Amidase/BUP"/>
</dbReference>
<dbReference type="RefSeq" id="WP_258857140.1">
    <property type="nucleotide sequence ID" value="NZ_JANUGV010000004.1"/>
</dbReference>
<dbReference type="Pfam" id="PF00795">
    <property type="entry name" value="CN_hydrolase"/>
    <property type="match status" value="1"/>
</dbReference>
<name>A0ABT2BLU3_9BURK</name>
<evidence type="ECO:0000313" key="3">
    <source>
        <dbReference type="EMBL" id="MCS0609486.1"/>
    </source>
</evidence>
<reference evidence="3 4" key="1">
    <citation type="submission" date="2022-08" db="EMBL/GenBank/DDBJ databases">
        <title>Reclassification of Massilia species as members of the genera Telluria, Duganella, Pseudoduganella, Mokoshia gen. nov. and Zemynaea gen. nov. using orthogonal and non-orthogonal genome-based approaches.</title>
        <authorList>
            <person name="Bowman J.P."/>
        </authorList>
    </citation>
    <scope>NUCLEOTIDE SEQUENCE [LARGE SCALE GENOMIC DNA]</scope>
    <source>
        <strain evidence="3 4">JCM 31607</strain>
    </source>
</reference>
<organism evidence="3 4">
    <name type="scientific">Massilia solisilvae</name>
    <dbReference type="NCBI Taxonomy" id="1811225"/>
    <lineage>
        <taxon>Bacteria</taxon>
        <taxon>Pseudomonadati</taxon>
        <taxon>Pseudomonadota</taxon>
        <taxon>Betaproteobacteria</taxon>
        <taxon>Burkholderiales</taxon>
        <taxon>Oxalobacteraceae</taxon>
        <taxon>Telluria group</taxon>
        <taxon>Massilia</taxon>
    </lineage>
</organism>
<evidence type="ECO:0000259" key="2">
    <source>
        <dbReference type="PROSITE" id="PS50263"/>
    </source>
</evidence>
<evidence type="ECO:0000256" key="1">
    <source>
        <dbReference type="ARBA" id="ARBA00022801"/>
    </source>
</evidence>
<protein>
    <submittedName>
        <fullName evidence="3">Carbon-nitrogen hydrolase family protein</fullName>
    </submittedName>
</protein>
<dbReference type="PANTHER" id="PTHR43674:SF2">
    <property type="entry name" value="BETA-UREIDOPROPIONASE"/>
    <property type="match status" value="1"/>
</dbReference>
<keyword evidence="1 3" id="KW-0378">Hydrolase</keyword>
<dbReference type="SUPFAM" id="SSF56317">
    <property type="entry name" value="Carbon-nitrogen hydrolase"/>
    <property type="match status" value="1"/>
</dbReference>
<keyword evidence="4" id="KW-1185">Reference proteome</keyword>
<dbReference type="PROSITE" id="PS50263">
    <property type="entry name" value="CN_HYDROLASE"/>
    <property type="match status" value="1"/>
</dbReference>
<gene>
    <name evidence="3" type="ORF">NX773_15050</name>
</gene>
<dbReference type="PANTHER" id="PTHR43674">
    <property type="entry name" value="NITRILASE C965.09-RELATED"/>
    <property type="match status" value="1"/>
</dbReference>
<dbReference type="InterPro" id="IPR036526">
    <property type="entry name" value="C-N_Hydrolase_sf"/>
</dbReference>
<dbReference type="CDD" id="cd07197">
    <property type="entry name" value="nitrilase"/>
    <property type="match status" value="1"/>
</dbReference>
<dbReference type="Gene3D" id="3.60.110.10">
    <property type="entry name" value="Carbon-nitrogen hydrolase"/>
    <property type="match status" value="1"/>
</dbReference>
<dbReference type="GO" id="GO:0016787">
    <property type="term" value="F:hydrolase activity"/>
    <property type="evidence" value="ECO:0007669"/>
    <property type="project" value="UniProtKB-KW"/>
</dbReference>
<comment type="caution">
    <text evidence="3">The sequence shown here is derived from an EMBL/GenBank/DDBJ whole genome shotgun (WGS) entry which is preliminary data.</text>
</comment>
<accession>A0ABT2BLU3</accession>
<dbReference type="EMBL" id="JANUGV010000004">
    <property type="protein sequence ID" value="MCS0609486.1"/>
    <property type="molecule type" value="Genomic_DNA"/>
</dbReference>
<proteinExistence type="predicted"/>
<dbReference type="InterPro" id="IPR003010">
    <property type="entry name" value="C-N_Hydrolase"/>
</dbReference>
<evidence type="ECO:0000313" key="4">
    <source>
        <dbReference type="Proteomes" id="UP001205861"/>
    </source>
</evidence>